<keyword evidence="2" id="KW-1185">Reference proteome</keyword>
<dbReference type="OrthoDB" id="3541280at2"/>
<evidence type="ECO:0000313" key="2">
    <source>
        <dbReference type="Proteomes" id="UP000288246"/>
    </source>
</evidence>
<comment type="caution">
    <text evidence="1">The sequence shown here is derived from an EMBL/GenBank/DDBJ whole genome shotgun (WGS) entry which is preliminary data.</text>
</comment>
<dbReference type="AlphaFoldDB" id="A0A401UV86"/>
<dbReference type="Proteomes" id="UP000288246">
    <property type="component" value="Unassembled WGS sequence"/>
</dbReference>
<dbReference type="EMBL" id="BHYL01000015">
    <property type="protein sequence ID" value="GCD18601.1"/>
    <property type="molecule type" value="Genomic_DNA"/>
</dbReference>
<accession>A0A401UV86</accession>
<evidence type="ECO:0008006" key="3">
    <source>
        <dbReference type="Google" id="ProtNLM"/>
    </source>
</evidence>
<gene>
    <name evidence="1" type="ORF">CTKZ_01630</name>
</gene>
<proteinExistence type="predicted"/>
<dbReference type="Pfam" id="PF04328">
    <property type="entry name" value="Sel_put"/>
    <property type="match status" value="1"/>
</dbReference>
<dbReference type="RefSeq" id="WP_124341155.1">
    <property type="nucleotide sequence ID" value="NZ_BHYL01000015.1"/>
</dbReference>
<dbReference type="InterPro" id="IPR007423">
    <property type="entry name" value="Sel_put"/>
</dbReference>
<evidence type="ECO:0000313" key="1">
    <source>
        <dbReference type="EMBL" id="GCD18601.1"/>
    </source>
</evidence>
<sequence length="76" mass="8426">MTGRGATVGVRAVARAVTRVARGVHWYTTSLLGDRDYDRYVAHLARVHPDVVPPSAAQYWRIRHAEADTHPGARCC</sequence>
<name>A0A401UV86_9CELL</name>
<protein>
    <recommendedName>
        <fullName evidence="3">DUF466 domain-containing protein</fullName>
    </recommendedName>
</protein>
<organism evidence="1 2">
    <name type="scientific">Cellulomonas algicola</name>
    <dbReference type="NCBI Taxonomy" id="2071633"/>
    <lineage>
        <taxon>Bacteria</taxon>
        <taxon>Bacillati</taxon>
        <taxon>Actinomycetota</taxon>
        <taxon>Actinomycetes</taxon>
        <taxon>Micrococcales</taxon>
        <taxon>Cellulomonadaceae</taxon>
        <taxon>Cellulomonas</taxon>
    </lineage>
</organism>
<reference evidence="1 2" key="1">
    <citation type="submission" date="2018-11" db="EMBL/GenBank/DDBJ databases">
        <title>Draft genome sequence of Cellulomonas takizawaensis strain TKZ-21.</title>
        <authorList>
            <person name="Yamamura H."/>
            <person name="Hayashi T."/>
            <person name="Hamada M."/>
            <person name="Serisawa Y."/>
            <person name="Matsuyama K."/>
            <person name="Nakagawa Y."/>
            <person name="Otoguro M."/>
            <person name="Yanagida F."/>
            <person name="Hayakawa M."/>
        </authorList>
    </citation>
    <scope>NUCLEOTIDE SEQUENCE [LARGE SCALE GENOMIC DNA]</scope>
    <source>
        <strain evidence="1 2">TKZ-21</strain>
    </source>
</reference>